<sequence>MGTAQTGGPDKVAPHEHGMLEQFFLGLTDYEVVVLQTMPKPTLRLTLYFIFLWVLTIL</sequence>
<organism evidence="1 2">
    <name type="scientific">Lacihabitans lacunae</name>
    <dbReference type="NCBI Taxonomy" id="1028214"/>
    <lineage>
        <taxon>Bacteria</taxon>
        <taxon>Pseudomonadati</taxon>
        <taxon>Bacteroidota</taxon>
        <taxon>Cytophagia</taxon>
        <taxon>Cytophagales</taxon>
        <taxon>Leadbetterellaceae</taxon>
        <taxon>Lacihabitans</taxon>
    </lineage>
</organism>
<comment type="caution">
    <text evidence="1">The sequence shown here is derived from an EMBL/GenBank/DDBJ whole genome shotgun (WGS) entry which is preliminary data.</text>
</comment>
<reference evidence="2" key="1">
    <citation type="journal article" date="2019" name="Int. J. Syst. Evol. Microbiol.">
        <title>The Global Catalogue of Microorganisms (GCM) 10K type strain sequencing project: providing services to taxonomists for standard genome sequencing and annotation.</title>
        <authorList>
            <consortium name="The Broad Institute Genomics Platform"/>
            <consortium name="The Broad Institute Genome Sequencing Center for Infectious Disease"/>
            <person name="Wu L."/>
            <person name="Ma J."/>
        </authorList>
    </citation>
    <scope>NUCLEOTIDE SEQUENCE [LARGE SCALE GENOMIC DNA]</scope>
    <source>
        <strain evidence="2">CECT 7956</strain>
    </source>
</reference>
<keyword evidence="2" id="KW-1185">Reference proteome</keyword>
<evidence type="ECO:0000313" key="1">
    <source>
        <dbReference type="EMBL" id="MFC3811246.1"/>
    </source>
</evidence>
<name>A0ABV7YWF7_9BACT</name>
<evidence type="ECO:0000313" key="2">
    <source>
        <dbReference type="Proteomes" id="UP001595616"/>
    </source>
</evidence>
<proteinExistence type="predicted"/>
<accession>A0ABV7YWF7</accession>
<protein>
    <submittedName>
        <fullName evidence="1">Uncharacterized protein</fullName>
    </submittedName>
</protein>
<dbReference type="RefSeq" id="WP_379838087.1">
    <property type="nucleotide sequence ID" value="NZ_JBHRYQ010000001.1"/>
</dbReference>
<dbReference type="EMBL" id="JBHRYQ010000001">
    <property type="protein sequence ID" value="MFC3811246.1"/>
    <property type="molecule type" value="Genomic_DNA"/>
</dbReference>
<gene>
    <name evidence="1" type="ORF">ACFOOI_11315</name>
</gene>
<dbReference type="Proteomes" id="UP001595616">
    <property type="component" value="Unassembled WGS sequence"/>
</dbReference>